<accession>A0ACC6MBT1</accession>
<keyword evidence="2" id="KW-1185">Reference proteome</keyword>
<evidence type="ECO:0000313" key="2">
    <source>
        <dbReference type="Proteomes" id="UP001289645"/>
    </source>
</evidence>
<organism evidence="1 2">
    <name type="scientific">Mycolicibacterium parafortuitum</name>
    <name type="common">Mycobacterium parafortuitum</name>
    <dbReference type="NCBI Taxonomy" id="39692"/>
    <lineage>
        <taxon>Bacteria</taxon>
        <taxon>Bacillati</taxon>
        <taxon>Actinomycetota</taxon>
        <taxon>Actinomycetes</taxon>
        <taxon>Mycobacteriales</taxon>
        <taxon>Mycobacteriaceae</taxon>
        <taxon>Mycolicibacterium</taxon>
    </lineage>
</organism>
<dbReference type="EMBL" id="JAOXLN010000002">
    <property type="protein sequence ID" value="MDZ5084419.1"/>
    <property type="molecule type" value="Genomic_DNA"/>
</dbReference>
<dbReference type="Proteomes" id="UP001289645">
    <property type="component" value="Unassembled WGS sequence"/>
</dbReference>
<gene>
    <name evidence="1" type="ORF">OHX15_03380</name>
</gene>
<comment type="caution">
    <text evidence="1">The sequence shown here is derived from an EMBL/GenBank/DDBJ whole genome shotgun (WGS) entry which is preliminary data.</text>
</comment>
<reference evidence="1 2" key="1">
    <citation type="journal article" date="2021" name="Chemosphere">
        <title>Bioballs carrying a syntrophic Rhodococcus and Mycolicibacterium consortium for simultaneous sorption and biodegradation of fuel oil in contaminated freshwater.</title>
        <authorList>
            <person name="Naloka K."/>
            <person name="Polrit D."/>
            <person name="Muangchinda C."/>
            <person name="Thoetkiattikul H."/>
            <person name="Pinyakong O."/>
        </authorList>
    </citation>
    <scope>NUCLEOTIDE SEQUENCE [LARGE SCALE GENOMIC DNA]</scope>
    <source>
        <strain evidence="1 2">J101</strain>
    </source>
</reference>
<protein>
    <submittedName>
        <fullName evidence="1">TetR family transcriptional regulator</fullName>
    </submittedName>
</protein>
<evidence type="ECO:0000313" key="1">
    <source>
        <dbReference type="EMBL" id="MDZ5084419.1"/>
    </source>
</evidence>
<name>A0ACC6MBT1_MYCPF</name>
<sequence>MTAPEHDDGLGLRERKKRHTRAQLSSIALRLAVERGIAHVRVEDIAAEAGISPRTFNNYFPSKEAAIVSVATFRADTFCSALRARPAHESLHDALTAAVLELFPGEPDRDWIARSQLIRNEPSLFAEERKADAHVEQAIAAEIATRTNSDSAELKPRLTAALVVAAIHTAVRYWLDTPAVGTLREALTASMQEFHLPEIPPTKPN</sequence>
<proteinExistence type="predicted"/>